<gene>
    <name evidence="1" type="ORF">CCAE0312_LOCUS10076</name>
</gene>
<dbReference type="EMBL" id="HBGH01018104">
    <property type="protein sequence ID" value="CAD9237975.1"/>
    <property type="molecule type" value="Transcribed_RNA"/>
</dbReference>
<accession>A0A7S1TIM2</accession>
<evidence type="ECO:0000313" key="1">
    <source>
        <dbReference type="EMBL" id="CAD9237975.1"/>
    </source>
</evidence>
<protein>
    <submittedName>
        <fullName evidence="1">Uncharacterized protein</fullName>
    </submittedName>
</protein>
<organism evidence="1">
    <name type="scientific">Compsopogon caeruleus</name>
    <dbReference type="NCBI Taxonomy" id="31354"/>
    <lineage>
        <taxon>Eukaryota</taxon>
        <taxon>Rhodophyta</taxon>
        <taxon>Compsopogonophyceae</taxon>
        <taxon>Compsopogonales</taxon>
        <taxon>Compsopogonaceae</taxon>
        <taxon>Compsopogon</taxon>
    </lineage>
</organism>
<name>A0A7S1TIM2_9RHOD</name>
<reference evidence="1" key="1">
    <citation type="submission" date="2021-01" db="EMBL/GenBank/DDBJ databases">
        <authorList>
            <person name="Corre E."/>
            <person name="Pelletier E."/>
            <person name="Niang G."/>
            <person name="Scheremetjew M."/>
            <person name="Finn R."/>
            <person name="Kale V."/>
            <person name="Holt S."/>
            <person name="Cochrane G."/>
            <person name="Meng A."/>
            <person name="Brown T."/>
            <person name="Cohen L."/>
        </authorList>
    </citation>
    <scope>NUCLEOTIDE SEQUENCE</scope>
    <source>
        <strain evidence="1">SAG 36.94</strain>
    </source>
</reference>
<dbReference type="AlphaFoldDB" id="A0A7S1TIM2"/>
<sequence>MAPILLSSSPSGLDTEEVYLSRRCNEFSSSAELLIDLLIVSCNEGRNPSHRAHTRTRDSPKDDIVRRGRVGLLYLSQLVNLHPFPAKRLFLWRCLSTQEYRSYQDMFLSPNLIFSVREHQ</sequence>
<proteinExistence type="predicted"/>